<organism evidence="1 2">
    <name type="scientific">Candidatus Zambryskibacteria bacterium RIFCSPHIGHO2_02_FULL_43_14</name>
    <dbReference type="NCBI Taxonomy" id="1802748"/>
    <lineage>
        <taxon>Bacteria</taxon>
        <taxon>Candidatus Zambryskiibacteriota</taxon>
    </lineage>
</organism>
<reference evidence="1 2" key="1">
    <citation type="journal article" date="2016" name="Nat. Commun.">
        <title>Thousands of microbial genomes shed light on interconnected biogeochemical processes in an aquifer system.</title>
        <authorList>
            <person name="Anantharaman K."/>
            <person name="Brown C.T."/>
            <person name="Hug L.A."/>
            <person name="Sharon I."/>
            <person name="Castelle C.J."/>
            <person name="Probst A.J."/>
            <person name="Thomas B.C."/>
            <person name="Singh A."/>
            <person name="Wilkins M.J."/>
            <person name="Karaoz U."/>
            <person name="Brodie E.L."/>
            <person name="Williams K.H."/>
            <person name="Hubbard S.S."/>
            <person name="Banfield J.F."/>
        </authorList>
    </citation>
    <scope>NUCLEOTIDE SEQUENCE [LARGE SCALE GENOMIC DNA]</scope>
</reference>
<dbReference type="EMBL" id="MHVR01000015">
    <property type="protein sequence ID" value="OHA95862.1"/>
    <property type="molecule type" value="Genomic_DNA"/>
</dbReference>
<sequence>MSVILTIIVFNQSTYTDSTALTNLADEISSTISQTQVYGIAVKEFSTDNFNASYGLSFSILSGSNEGSNSAYLYFADRDGDKKYDGDWSCSTGGASECLSRIDITRGNVIEDLCIVRNNGADQCNVAKRVDISFARPSIEAQIKVFNSGGNEISASNDKGIKIKLVSSHGATRSVTVYKTGQVSVQ</sequence>
<evidence type="ECO:0000313" key="1">
    <source>
        <dbReference type="EMBL" id="OHA95862.1"/>
    </source>
</evidence>
<proteinExistence type="predicted"/>
<evidence type="ECO:0000313" key="2">
    <source>
        <dbReference type="Proteomes" id="UP000178175"/>
    </source>
</evidence>
<dbReference type="AlphaFoldDB" id="A0A1G2TFB3"/>
<comment type="caution">
    <text evidence="1">The sequence shown here is derived from an EMBL/GenBank/DDBJ whole genome shotgun (WGS) entry which is preliminary data.</text>
</comment>
<accession>A0A1G2TFB3</accession>
<protein>
    <submittedName>
        <fullName evidence="1">Uncharacterized protein</fullName>
    </submittedName>
</protein>
<gene>
    <name evidence="1" type="ORF">A3C70_00165</name>
</gene>
<name>A0A1G2TFB3_9BACT</name>
<dbReference type="Proteomes" id="UP000178175">
    <property type="component" value="Unassembled WGS sequence"/>
</dbReference>